<protein>
    <submittedName>
        <fullName evidence="1">Uncharacterized protein</fullName>
    </submittedName>
</protein>
<comment type="caution">
    <text evidence="1">The sequence shown here is derived from an EMBL/GenBank/DDBJ whole genome shotgun (WGS) entry which is preliminary data.</text>
</comment>
<organism evidence="1 2">
    <name type="scientific">Peronospora effusa</name>
    <dbReference type="NCBI Taxonomy" id="542832"/>
    <lineage>
        <taxon>Eukaryota</taxon>
        <taxon>Sar</taxon>
        <taxon>Stramenopiles</taxon>
        <taxon>Oomycota</taxon>
        <taxon>Peronosporomycetes</taxon>
        <taxon>Peronosporales</taxon>
        <taxon>Peronosporaceae</taxon>
        <taxon>Peronospora</taxon>
    </lineage>
</organism>
<dbReference type="Proteomes" id="UP000286097">
    <property type="component" value="Unassembled WGS sequence"/>
</dbReference>
<dbReference type="AlphaFoldDB" id="A0A3R7Y0Y9"/>
<name>A0A3R7Y0Y9_9STRA</name>
<proteinExistence type="predicted"/>
<accession>A0A3R7Y0Y9</accession>
<evidence type="ECO:0000313" key="1">
    <source>
        <dbReference type="EMBL" id="RQM09442.1"/>
    </source>
</evidence>
<dbReference type="EMBL" id="QKXF01000699">
    <property type="protein sequence ID" value="RQM09442.1"/>
    <property type="molecule type" value="Genomic_DNA"/>
</dbReference>
<reference evidence="1 2" key="1">
    <citation type="submission" date="2018-06" db="EMBL/GenBank/DDBJ databases">
        <title>Comparative genomics of downy mildews reveals potential adaptations to biotrophy.</title>
        <authorList>
            <person name="Fletcher K."/>
            <person name="Klosterman S.J."/>
            <person name="Derevnina L."/>
            <person name="Martin F."/>
            <person name="Koike S."/>
            <person name="Reyes Chin-Wo S."/>
            <person name="Mou B."/>
            <person name="Michelmore R."/>
        </authorList>
    </citation>
    <scope>NUCLEOTIDE SEQUENCE [LARGE SCALE GENOMIC DNA]</scope>
    <source>
        <strain evidence="1 2">R13</strain>
    </source>
</reference>
<gene>
    <name evidence="1" type="ORF">DD237_008161</name>
</gene>
<evidence type="ECO:0000313" key="2">
    <source>
        <dbReference type="Proteomes" id="UP000286097"/>
    </source>
</evidence>
<sequence>MMQTFVIISEGSKDLKMEKGVDCYRIDIKNFLQQNLILLSNILAAACTFRQSSRVLLFTKVLTGLDSIGCASDATVAKCDRFAVAIS</sequence>
<dbReference type="VEuPathDB" id="FungiDB:DD237_008161"/>